<name>A0A5A7QAI7_STRAF</name>
<protein>
    <submittedName>
        <fullName evidence="2">Voltage-dependent N-type calcium channel subunit alpha-1B</fullName>
    </submittedName>
</protein>
<reference evidence="3" key="1">
    <citation type="journal article" date="2019" name="Curr. Biol.">
        <title>Genome Sequence of Striga asiatica Provides Insight into the Evolution of Plant Parasitism.</title>
        <authorList>
            <person name="Yoshida S."/>
            <person name="Kim S."/>
            <person name="Wafula E.K."/>
            <person name="Tanskanen J."/>
            <person name="Kim Y.M."/>
            <person name="Honaas L."/>
            <person name="Yang Z."/>
            <person name="Spallek T."/>
            <person name="Conn C.E."/>
            <person name="Ichihashi Y."/>
            <person name="Cheong K."/>
            <person name="Cui S."/>
            <person name="Der J.P."/>
            <person name="Gundlach H."/>
            <person name="Jiao Y."/>
            <person name="Hori C."/>
            <person name="Ishida J.K."/>
            <person name="Kasahara H."/>
            <person name="Kiba T."/>
            <person name="Kim M.S."/>
            <person name="Koo N."/>
            <person name="Laohavisit A."/>
            <person name="Lee Y.H."/>
            <person name="Lumba S."/>
            <person name="McCourt P."/>
            <person name="Mortimer J.C."/>
            <person name="Mutuku J.M."/>
            <person name="Nomura T."/>
            <person name="Sasaki-Sekimoto Y."/>
            <person name="Seto Y."/>
            <person name="Wang Y."/>
            <person name="Wakatake T."/>
            <person name="Sakakibara H."/>
            <person name="Demura T."/>
            <person name="Yamaguchi S."/>
            <person name="Yoneyama K."/>
            <person name="Manabe R.I."/>
            <person name="Nelson D.C."/>
            <person name="Schulman A.H."/>
            <person name="Timko M.P."/>
            <person name="dePamphilis C.W."/>
            <person name="Choi D."/>
            <person name="Shirasu K."/>
        </authorList>
    </citation>
    <scope>NUCLEOTIDE SEQUENCE [LARGE SCALE GENOMIC DNA]</scope>
    <source>
        <strain evidence="3">cv. UVA1</strain>
    </source>
</reference>
<keyword evidence="3" id="KW-1185">Reference proteome</keyword>
<keyword evidence="1" id="KW-1133">Transmembrane helix</keyword>
<gene>
    <name evidence="2" type="ORF">STAS_18825</name>
</gene>
<dbReference type="Proteomes" id="UP000325081">
    <property type="component" value="Unassembled WGS sequence"/>
</dbReference>
<keyword evidence="1" id="KW-0472">Membrane</keyword>
<dbReference type="OrthoDB" id="1805621at2759"/>
<feature type="transmembrane region" description="Helical" evidence="1">
    <location>
        <begin position="147"/>
        <end position="170"/>
    </location>
</feature>
<dbReference type="EMBL" id="BKCP01006283">
    <property type="protein sequence ID" value="GER42064.1"/>
    <property type="molecule type" value="Genomic_DNA"/>
</dbReference>
<keyword evidence="1" id="KW-0812">Transmembrane</keyword>
<evidence type="ECO:0000256" key="1">
    <source>
        <dbReference type="SAM" id="Phobius"/>
    </source>
</evidence>
<organism evidence="2 3">
    <name type="scientific">Striga asiatica</name>
    <name type="common">Asiatic witchweed</name>
    <name type="synonym">Buchnera asiatica</name>
    <dbReference type="NCBI Taxonomy" id="4170"/>
    <lineage>
        <taxon>Eukaryota</taxon>
        <taxon>Viridiplantae</taxon>
        <taxon>Streptophyta</taxon>
        <taxon>Embryophyta</taxon>
        <taxon>Tracheophyta</taxon>
        <taxon>Spermatophyta</taxon>
        <taxon>Magnoliopsida</taxon>
        <taxon>eudicotyledons</taxon>
        <taxon>Gunneridae</taxon>
        <taxon>Pentapetalae</taxon>
        <taxon>asterids</taxon>
        <taxon>lamiids</taxon>
        <taxon>Lamiales</taxon>
        <taxon>Orobanchaceae</taxon>
        <taxon>Buchnereae</taxon>
        <taxon>Striga</taxon>
    </lineage>
</organism>
<proteinExistence type="predicted"/>
<sequence>MEYVVGPQLAAVALEQQYSSVLKTVHGLLQPPGARSSPGHCALISASHLTPTPVLGAAPGTRHSSCPPQSPVWQRPWPDELKEQPVRAHSRPFVLVGTFKIQFCPESRRRPPPGTAAAHIVYGQLLWMTNVDDVASMRRRRRVMKEGILNFDMSLIIIIVIFVCLIDLLLNHTGTELYLGQGWHWAPLKILNYSGNYIDRRQRSKSKAARGRIISISIPSPIRLALVHSRSAARLQFIFVPAVRLPQSILLSKDLQWQTVPMIEAIYLWLRLDWTPIDKIPSSVIDYTFSN</sequence>
<dbReference type="AlphaFoldDB" id="A0A5A7QAI7"/>
<comment type="caution">
    <text evidence="2">The sequence shown here is derived from an EMBL/GenBank/DDBJ whole genome shotgun (WGS) entry which is preliminary data.</text>
</comment>
<evidence type="ECO:0000313" key="2">
    <source>
        <dbReference type="EMBL" id="GER42064.1"/>
    </source>
</evidence>
<evidence type="ECO:0000313" key="3">
    <source>
        <dbReference type="Proteomes" id="UP000325081"/>
    </source>
</evidence>
<accession>A0A5A7QAI7</accession>